<name>A0ABU1IMZ8_9BACL</name>
<evidence type="ECO:0000313" key="1">
    <source>
        <dbReference type="EMBL" id="MDR6226144.1"/>
    </source>
</evidence>
<proteinExistence type="predicted"/>
<comment type="caution">
    <text evidence="1">The sequence shown here is derived from an EMBL/GenBank/DDBJ whole genome shotgun (WGS) entry which is preliminary data.</text>
</comment>
<protein>
    <submittedName>
        <fullName evidence="1">Uncharacterized protein</fullName>
    </submittedName>
</protein>
<keyword evidence="2" id="KW-1185">Reference proteome</keyword>
<accession>A0ABU1IMZ8</accession>
<gene>
    <name evidence="1" type="ORF">JOE21_002150</name>
</gene>
<dbReference type="Proteomes" id="UP001185012">
    <property type="component" value="Unassembled WGS sequence"/>
</dbReference>
<organism evidence="1 2">
    <name type="scientific">Desmospora profundinema</name>
    <dbReference type="NCBI Taxonomy" id="1571184"/>
    <lineage>
        <taxon>Bacteria</taxon>
        <taxon>Bacillati</taxon>
        <taxon>Bacillota</taxon>
        <taxon>Bacilli</taxon>
        <taxon>Bacillales</taxon>
        <taxon>Thermoactinomycetaceae</taxon>
        <taxon>Desmospora</taxon>
    </lineage>
</organism>
<dbReference type="EMBL" id="JAVDQG010000004">
    <property type="protein sequence ID" value="MDR6226144.1"/>
    <property type="molecule type" value="Genomic_DNA"/>
</dbReference>
<sequence>MMSIRIRGLWLFGFLPFLLLLGVELFVGQSENLLWQWVAYDNKYMWNIIDFVCPLSDRFFYTRKKVGKPHPDPLWWKQVVWC</sequence>
<reference evidence="1 2" key="1">
    <citation type="submission" date="2023-07" db="EMBL/GenBank/DDBJ databases">
        <title>Genomic Encyclopedia of Type Strains, Phase IV (KMG-IV): sequencing the most valuable type-strain genomes for metagenomic binning, comparative biology and taxonomic classification.</title>
        <authorList>
            <person name="Goeker M."/>
        </authorList>
    </citation>
    <scope>NUCLEOTIDE SEQUENCE [LARGE SCALE GENOMIC DNA]</scope>
    <source>
        <strain evidence="1 2">DSM 45903</strain>
    </source>
</reference>
<evidence type="ECO:0000313" key="2">
    <source>
        <dbReference type="Proteomes" id="UP001185012"/>
    </source>
</evidence>